<dbReference type="SMART" id="SM00271">
    <property type="entry name" value="DnaJ"/>
    <property type="match status" value="1"/>
</dbReference>
<dbReference type="SMART" id="SM00451">
    <property type="entry name" value="ZnF_U1"/>
    <property type="match status" value="1"/>
</dbReference>
<evidence type="ECO:0000256" key="1">
    <source>
        <dbReference type="ARBA" id="ARBA00022723"/>
    </source>
</evidence>
<feature type="region of interest" description="Disordered" evidence="5">
    <location>
        <begin position="406"/>
        <end position="463"/>
    </location>
</feature>
<protein>
    <submittedName>
        <fullName evidence="8">DnaJ-domain-containing protein</fullName>
    </submittedName>
</protein>
<evidence type="ECO:0000256" key="5">
    <source>
        <dbReference type="SAM" id="MobiDB-lite"/>
    </source>
</evidence>
<dbReference type="PANTHER" id="PTHR44029">
    <property type="entry name" value="DNAJ HOMOLOG SUBFAMILY C MEMBER 21"/>
    <property type="match status" value="1"/>
</dbReference>
<feature type="region of interest" description="Disordered" evidence="5">
    <location>
        <begin position="528"/>
        <end position="554"/>
    </location>
</feature>
<dbReference type="PROSITE" id="PS50157">
    <property type="entry name" value="ZINC_FINGER_C2H2_2"/>
    <property type="match status" value="1"/>
</dbReference>
<dbReference type="GO" id="GO:0005737">
    <property type="term" value="C:cytoplasm"/>
    <property type="evidence" value="ECO:0007669"/>
    <property type="project" value="TreeGrafter"/>
</dbReference>
<dbReference type="FunFam" id="1.10.287.110:FF:000046">
    <property type="entry name" value="dnaJ homolog subfamily C member 21"/>
    <property type="match status" value="1"/>
</dbReference>
<dbReference type="InterPro" id="IPR018253">
    <property type="entry name" value="DnaJ_domain_CS"/>
</dbReference>
<dbReference type="GO" id="GO:0008270">
    <property type="term" value="F:zinc ion binding"/>
    <property type="evidence" value="ECO:0007669"/>
    <property type="project" value="UniProtKB-KW"/>
</dbReference>
<dbReference type="InterPro" id="IPR003604">
    <property type="entry name" value="Matrin/U1-like-C_Znf_C2H2"/>
</dbReference>
<evidence type="ECO:0000313" key="9">
    <source>
        <dbReference type="Proteomes" id="UP001174691"/>
    </source>
</evidence>
<dbReference type="SUPFAM" id="SSF46565">
    <property type="entry name" value="Chaperone J-domain"/>
    <property type="match status" value="1"/>
</dbReference>
<evidence type="ECO:0000256" key="2">
    <source>
        <dbReference type="ARBA" id="ARBA00022771"/>
    </source>
</evidence>
<dbReference type="PRINTS" id="PR00625">
    <property type="entry name" value="JDOMAIN"/>
</dbReference>
<evidence type="ECO:0000313" key="8">
    <source>
        <dbReference type="EMBL" id="KAJ9142005.1"/>
    </source>
</evidence>
<dbReference type="Pfam" id="PF00226">
    <property type="entry name" value="DnaJ"/>
    <property type="match status" value="1"/>
</dbReference>
<gene>
    <name evidence="8" type="ORF">NKR19_g7350</name>
</gene>
<evidence type="ECO:0000256" key="3">
    <source>
        <dbReference type="ARBA" id="ARBA00022833"/>
    </source>
</evidence>
<dbReference type="InterPro" id="IPR051964">
    <property type="entry name" value="Chaperone_stress_response"/>
</dbReference>
<keyword evidence="9" id="KW-1185">Reference proteome</keyword>
<dbReference type="PANTHER" id="PTHR44029:SF1">
    <property type="entry name" value="DNAJ HOMOLOG SUBFAMILY C MEMBER 21"/>
    <property type="match status" value="1"/>
</dbReference>
<keyword evidence="1" id="KW-0479">Metal-binding</keyword>
<dbReference type="SMART" id="SM00355">
    <property type="entry name" value="ZnF_C2H2"/>
    <property type="match status" value="2"/>
</dbReference>
<dbReference type="GO" id="GO:0003676">
    <property type="term" value="F:nucleic acid binding"/>
    <property type="evidence" value="ECO:0007669"/>
    <property type="project" value="InterPro"/>
</dbReference>
<feature type="compositionally biased region" description="Low complexity" evidence="5">
    <location>
        <begin position="371"/>
        <end position="381"/>
    </location>
</feature>
<proteinExistence type="predicted"/>
<dbReference type="InterPro" id="IPR013087">
    <property type="entry name" value="Znf_C2H2_type"/>
</dbReference>
<sequence>MGAEQSSARDGGAAPANSTARKACYYELLGIEHQATEDEIRKAYRKKALELHPDRNLNDVENSTAKFALVQTAYEILSDPQERAWYDSHRDAILSGTDDVGASDDPGRHYNVRLTSAEEIFSLMGRFSSSVPMTDSPTGFFGILDAFFAQLAEEERAACEWEGQELSTNYPAFGSANDDYDGVARPFYSTWSSFSTKKSFSWKDKYRLTDAPDRRIRRLMEKENKKFREEGIREFNDAVRSLVAFVRKRDPRYVPSTQSEAERQKVLRDSAAAQAARSRAANQEKLAESYVVPDWAQSRGDDDTNIAEFSMSEEESEVEHIECVVCNKTFKSEKQYEAHEKSKKHVKAVQQLRRQMKRENDDFQLDQTRTEAAPPAEAPAASDGETKAAGTDGAQTVAEVLVQETLPSGDTEDPGEIDGASEASAGSATNDEYAPRSKVESRLRPDHEQQPATQSLIPDHLDTDAITARVEGMSLEEGREEVKKLGKAAAKRAKRAAKEASEEAGHKCAVCQEVFPSRTKLFAHIEELGHAAPGPDKAKAKAKDKGKGGKKQKR</sequence>
<name>A0AA38VDD8_9PEZI</name>
<organism evidence="8 9">
    <name type="scientific">Coniochaeta hoffmannii</name>
    <dbReference type="NCBI Taxonomy" id="91930"/>
    <lineage>
        <taxon>Eukaryota</taxon>
        <taxon>Fungi</taxon>
        <taxon>Dikarya</taxon>
        <taxon>Ascomycota</taxon>
        <taxon>Pezizomycotina</taxon>
        <taxon>Sordariomycetes</taxon>
        <taxon>Sordariomycetidae</taxon>
        <taxon>Coniochaetales</taxon>
        <taxon>Coniochaetaceae</taxon>
        <taxon>Coniochaeta</taxon>
    </lineage>
</organism>
<dbReference type="PROSITE" id="PS00028">
    <property type="entry name" value="ZINC_FINGER_C2H2_1"/>
    <property type="match status" value="2"/>
</dbReference>
<dbReference type="Gene3D" id="1.10.287.110">
    <property type="entry name" value="DnaJ domain"/>
    <property type="match status" value="1"/>
</dbReference>
<evidence type="ECO:0000259" key="7">
    <source>
        <dbReference type="PROSITE" id="PS50157"/>
    </source>
</evidence>
<keyword evidence="3" id="KW-0862">Zinc</keyword>
<evidence type="ECO:0000259" key="6">
    <source>
        <dbReference type="PROSITE" id="PS50076"/>
    </source>
</evidence>
<feature type="domain" description="J" evidence="6">
    <location>
        <begin position="24"/>
        <end position="90"/>
    </location>
</feature>
<dbReference type="SUPFAM" id="SSF57667">
    <property type="entry name" value="beta-beta-alpha zinc fingers"/>
    <property type="match status" value="1"/>
</dbReference>
<feature type="compositionally biased region" description="Basic and acidic residues" evidence="5">
    <location>
        <begin position="433"/>
        <end position="449"/>
    </location>
</feature>
<dbReference type="InterPro" id="IPR036869">
    <property type="entry name" value="J_dom_sf"/>
</dbReference>
<feature type="domain" description="C2H2-type" evidence="7">
    <location>
        <begin position="506"/>
        <end position="535"/>
    </location>
</feature>
<accession>A0AA38VDD8</accession>
<dbReference type="PROSITE" id="PS50076">
    <property type="entry name" value="DNAJ_2"/>
    <property type="match status" value="1"/>
</dbReference>
<dbReference type="AlphaFoldDB" id="A0AA38VDD8"/>
<dbReference type="InterPro" id="IPR022755">
    <property type="entry name" value="Znf_C2H2_jaz"/>
</dbReference>
<keyword evidence="2 4" id="KW-0863">Zinc-finger</keyword>
<dbReference type="CDD" id="cd06257">
    <property type="entry name" value="DnaJ"/>
    <property type="match status" value="1"/>
</dbReference>
<dbReference type="Pfam" id="PF12171">
    <property type="entry name" value="zf-C2H2_jaz"/>
    <property type="match status" value="1"/>
</dbReference>
<reference evidence="8" key="1">
    <citation type="submission" date="2022-07" db="EMBL/GenBank/DDBJ databases">
        <title>Fungi with potential for degradation of polypropylene.</title>
        <authorList>
            <person name="Gostincar C."/>
        </authorList>
    </citation>
    <scope>NUCLEOTIDE SEQUENCE</scope>
    <source>
        <strain evidence="8">EXF-13287</strain>
    </source>
</reference>
<comment type="caution">
    <text evidence="8">The sequence shown here is derived from an EMBL/GenBank/DDBJ whole genome shotgun (WGS) entry which is preliminary data.</text>
</comment>
<dbReference type="InterPro" id="IPR036236">
    <property type="entry name" value="Znf_C2H2_sf"/>
</dbReference>
<dbReference type="EMBL" id="JANBVN010000127">
    <property type="protein sequence ID" value="KAJ9142005.1"/>
    <property type="molecule type" value="Genomic_DNA"/>
</dbReference>
<feature type="compositionally biased region" description="Basic and acidic residues" evidence="5">
    <location>
        <begin position="536"/>
        <end position="547"/>
    </location>
</feature>
<feature type="region of interest" description="Disordered" evidence="5">
    <location>
        <begin position="358"/>
        <end position="392"/>
    </location>
</feature>
<dbReference type="Gene3D" id="3.30.160.60">
    <property type="entry name" value="Classic Zinc Finger"/>
    <property type="match status" value="1"/>
</dbReference>
<dbReference type="PROSITE" id="PS00636">
    <property type="entry name" value="DNAJ_1"/>
    <property type="match status" value="1"/>
</dbReference>
<dbReference type="Pfam" id="PF21884">
    <property type="entry name" value="ZUO1-like_ZHD"/>
    <property type="match status" value="1"/>
</dbReference>
<dbReference type="InterPro" id="IPR001623">
    <property type="entry name" value="DnaJ_domain"/>
</dbReference>
<dbReference type="InterPro" id="IPR054076">
    <property type="entry name" value="ZUO1-like_ZHD"/>
</dbReference>
<evidence type="ECO:0000256" key="4">
    <source>
        <dbReference type="PROSITE-ProRule" id="PRU00042"/>
    </source>
</evidence>
<dbReference type="Proteomes" id="UP001174691">
    <property type="component" value="Unassembled WGS sequence"/>
</dbReference>